<dbReference type="EMBL" id="JH711575">
    <property type="protein sequence ID" value="EIW84403.1"/>
    <property type="molecule type" value="Genomic_DNA"/>
</dbReference>
<evidence type="ECO:0000259" key="1">
    <source>
        <dbReference type="Pfam" id="PF00644"/>
    </source>
</evidence>
<dbReference type="Gene3D" id="3.90.228.10">
    <property type="match status" value="1"/>
</dbReference>
<keyword evidence="3" id="KW-1185">Reference proteome</keyword>
<dbReference type="SUPFAM" id="SSF56399">
    <property type="entry name" value="ADP-ribosylation"/>
    <property type="match status" value="1"/>
</dbReference>
<dbReference type="KEGG" id="cput:CONPUDRAFT_71184"/>
<dbReference type="Pfam" id="PF00644">
    <property type="entry name" value="PARP"/>
    <property type="match status" value="1"/>
</dbReference>
<dbReference type="Proteomes" id="UP000053558">
    <property type="component" value="Unassembled WGS sequence"/>
</dbReference>
<dbReference type="OrthoDB" id="9514740at2759"/>
<organism evidence="2 3">
    <name type="scientific">Coniophora puteana (strain RWD-64-598)</name>
    <name type="common">Brown rot fungus</name>
    <dbReference type="NCBI Taxonomy" id="741705"/>
    <lineage>
        <taxon>Eukaryota</taxon>
        <taxon>Fungi</taxon>
        <taxon>Dikarya</taxon>
        <taxon>Basidiomycota</taxon>
        <taxon>Agaricomycotina</taxon>
        <taxon>Agaricomycetes</taxon>
        <taxon>Agaricomycetidae</taxon>
        <taxon>Boletales</taxon>
        <taxon>Coniophorineae</taxon>
        <taxon>Coniophoraceae</taxon>
        <taxon>Coniophora</taxon>
    </lineage>
</organism>
<reference evidence="3" key="1">
    <citation type="journal article" date="2012" name="Science">
        <title>The Paleozoic origin of enzymatic lignin decomposition reconstructed from 31 fungal genomes.</title>
        <authorList>
            <person name="Floudas D."/>
            <person name="Binder M."/>
            <person name="Riley R."/>
            <person name="Barry K."/>
            <person name="Blanchette R.A."/>
            <person name="Henrissat B."/>
            <person name="Martinez A.T."/>
            <person name="Otillar R."/>
            <person name="Spatafora J.W."/>
            <person name="Yadav J.S."/>
            <person name="Aerts A."/>
            <person name="Benoit I."/>
            <person name="Boyd A."/>
            <person name="Carlson A."/>
            <person name="Copeland A."/>
            <person name="Coutinho P.M."/>
            <person name="de Vries R.P."/>
            <person name="Ferreira P."/>
            <person name="Findley K."/>
            <person name="Foster B."/>
            <person name="Gaskell J."/>
            <person name="Glotzer D."/>
            <person name="Gorecki P."/>
            <person name="Heitman J."/>
            <person name="Hesse C."/>
            <person name="Hori C."/>
            <person name="Igarashi K."/>
            <person name="Jurgens J.A."/>
            <person name="Kallen N."/>
            <person name="Kersten P."/>
            <person name="Kohler A."/>
            <person name="Kuees U."/>
            <person name="Kumar T.K.A."/>
            <person name="Kuo A."/>
            <person name="LaButti K."/>
            <person name="Larrondo L.F."/>
            <person name="Lindquist E."/>
            <person name="Ling A."/>
            <person name="Lombard V."/>
            <person name="Lucas S."/>
            <person name="Lundell T."/>
            <person name="Martin R."/>
            <person name="McLaughlin D.J."/>
            <person name="Morgenstern I."/>
            <person name="Morin E."/>
            <person name="Murat C."/>
            <person name="Nagy L.G."/>
            <person name="Nolan M."/>
            <person name="Ohm R.A."/>
            <person name="Patyshakuliyeva A."/>
            <person name="Rokas A."/>
            <person name="Ruiz-Duenas F.J."/>
            <person name="Sabat G."/>
            <person name="Salamov A."/>
            <person name="Samejima M."/>
            <person name="Schmutz J."/>
            <person name="Slot J.C."/>
            <person name="St John F."/>
            <person name="Stenlid J."/>
            <person name="Sun H."/>
            <person name="Sun S."/>
            <person name="Syed K."/>
            <person name="Tsang A."/>
            <person name="Wiebenga A."/>
            <person name="Young D."/>
            <person name="Pisabarro A."/>
            <person name="Eastwood D.C."/>
            <person name="Martin F."/>
            <person name="Cullen D."/>
            <person name="Grigoriev I.V."/>
            <person name="Hibbett D.S."/>
        </authorList>
    </citation>
    <scope>NUCLEOTIDE SEQUENCE [LARGE SCALE GENOMIC DNA]</scope>
    <source>
        <strain evidence="3">RWD-64-598 SS2</strain>
    </source>
</reference>
<evidence type="ECO:0000313" key="2">
    <source>
        <dbReference type="EMBL" id="EIW84403.1"/>
    </source>
</evidence>
<dbReference type="RefSeq" id="XP_007765440.1">
    <property type="nucleotide sequence ID" value="XM_007767250.1"/>
</dbReference>
<dbReference type="PANTHER" id="PTHR31681:SF3">
    <property type="entry name" value="OS04G0690100 PROTEIN"/>
    <property type="match status" value="1"/>
</dbReference>
<dbReference type="GeneID" id="19208904"/>
<dbReference type="OMA" id="CSESCAR"/>
<dbReference type="PANTHER" id="PTHR31681">
    <property type="entry name" value="C2H2-LIKE ZINC FINGER PROTEIN"/>
    <property type="match status" value="1"/>
</dbReference>
<protein>
    <submittedName>
        <fullName evidence="2">ADP-ribosylation</fullName>
    </submittedName>
</protein>
<dbReference type="AlphaFoldDB" id="A0A5M3MZ16"/>
<sequence>MVTANHSSQLCIHCHRKPRYNDGNTIHPYCSKACAKADSKLCVVCHAKPKFGNHNYCSKTCAHKASSNGGSKHPVKDECLMRCGKPCCGKFHFCSKKCATEAEKKAPTLLEIPKDHAAYKSVSHQFQATWKYGTPCPTVQRIYHVVSTNSSVKKYKDYRAAVESRGNFTQKGMAKGNESRRWHGTTRACKLGDSGHTTLCTSASCSLCAILRTSYMIKFVGSHTGGARFGRGIYTSSTTSESNGYVKNVTASSSKAMLLNKVVVGRGYKTQTDQPSFTAPPAGYDSVLAEPGASLDHDELVVYREDAVRPAYLVVYS</sequence>
<accession>A0A5M3MZ16</accession>
<comment type="caution">
    <text evidence="2">The sequence shown here is derived from an EMBL/GenBank/DDBJ whole genome shotgun (WGS) entry which is preliminary data.</text>
</comment>
<gene>
    <name evidence="2" type="ORF">CONPUDRAFT_71184</name>
</gene>
<proteinExistence type="predicted"/>
<name>A0A5M3MZ16_CONPW</name>
<dbReference type="GO" id="GO:0003950">
    <property type="term" value="F:NAD+ poly-ADP-ribosyltransferase activity"/>
    <property type="evidence" value="ECO:0007669"/>
    <property type="project" value="InterPro"/>
</dbReference>
<evidence type="ECO:0000313" key="3">
    <source>
        <dbReference type="Proteomes" id="UP000053558"/>
    </source>
</evidence>
<feature type="domain" description="PARP catalytic" evidence="1">
    <location>
        <begin position="202"/>
        <end position="289"/>
    </location>
</feature>
<dbReference type="InterPro" id="IPR012317">
    <property type="entry name" value="Poly(ADP-ribose)pol_cat_dom"/>
</dbReference>